<evidence type="ECO:0000313" key="4">
    <source>
        <dbReference type="Proteomes" id="UP000322873"/>
    </source>
</evidence>
<name>A0A5M9JAH3_MONFR</name>
<proteinExistence type="predicted"/>
<gene>
    <name evidence="3" type="ORF">EYC84_009607</name>
</gene>
<dbReference type="VEuPathDB" id="FungiDB:MFRU_006g03200"/>
<feature type="compositionally biased region" description="Basic and acidic residues" evidence="2">
    <location>
        <begin position="366"/>
        <end position="377"/>
    </location>
</feature>
<feature type="region of interest" description="Disordered" evidence="2">
    <location>
        <begin position="366"/>
        <end position="400"/>
    </location>
</feature>
<keyword evidence="1" id="KW-0175">Coiled coil</keyword>
<accession>A0A5M9JAH3</accession>
<dbReference type="AlphaFoldDB" id="A0A5M9JAH3"/>
<evidence type="ECO:0000256" key="2">
    <source>
        <dbReference type="SAM" id="MobiDB-lite"/>
    </source>
</evidence>
<evidence type="ECO:0000256" key="1">
    <source>
        <dbReference type="SAM" id="Coils"/>
    </source>
</evidence>
<feature type="coiled-coil region" evidence="1">
    <location>
        <begin position="11"/>
        <end position="38"/>
    </location>
</feature>
<organism evidence="3 4">
    <name type="scientific">Monilinia fructicola</name>
    <name type="common">Brown rot fungus</name>
    <name type="synonym">Ciboria fructicola</name>
    <dbReference type="NCBI Taxonomy" id="38448"/>
    <lineage>
        <taxon>Eukaryota</taxon>
        <taxon>Fungi</taxon>
        <taxon>Dikarya</taxon>
        <taxon>Ascomycota</taxon>
        <taxon>Pezizomycotina</taxon>
        <taxon>Leotiomycetes</taxon>
        <taxon>Helotiales</taxon>
        <taxon>Sclerotiniaceae</taxon>
        <taxon>Monilinia</taxon>
    </lineage>
</organism>
<dbReference type="Proteomes" id="UP000322873">
    <property type="component" value="Unassembled WGS sequence"/>
</dbReference>
<protein>
    <submittedName>
        <fullName evidence="3">Uncharacterized protein</fullName>
    </submittedName>
</protein>
<reference evidence="3 4" key="1">
    <citation type="submission" date="2019-06" db="EMBL/GenBank/DDBJ databases">
        <title>Genome Sequence of the Brown Rot Fungal Pathogen Monilinia fructicola.</title>
        <authorList>
            <person name="De Miccolis Angelini R.M."/>
            <person name="Landi L."/>
            <person name="Abate D."/>
            <person name="Pollastro S."/>
            <person name="Romanazzi G."/>
            <person name="Faretra F."/>
        </authorList>
    </citation>
    <scope>NUCLEOTIDE SEQUENCE [LARGE SCALE GENOMIC DNA]</scope>
    <source>
        <strain evidence="3 4">Mfrc123</strain>
    </source>
</reference>
<dbReference type="EMBL" id="VICG01000013">
    <property type="protein sequence ID" value="KAA8565777.1"/>
    <property type="molecule type" value="Genomic_DNA"/>
</dbReference>
<feature type="compositionally biased region" description="Low complexity" evidence="2">
    <location>
        <begin position="314"/>
        <end position="329"/>
    </location>
</feature>
<comment type="caution">
    <text evidence="3">The sequence shown here is derived from an EMBL/GenBank/DDBJ whole genome shotgun (WGS) entry which is preliminary data.</text>
</comment>
<evidence type="ECO:0000313" key="3">
    <source>
        <dbReference type="EMBL" id="KAA8565777.1"/>
    </source>
</evidence>
<keyword evidence="4" id="KW-1185">Reference proteome</keyword>
<sequence length="481" mass="54833">MNDSDSDNSGTTNLRKENEKLKKELKALTLYLAALAHKEYQVPDGSIREDYEKICRAIETWIDYAPSDESGDFRNRFREALKMEEKTHRLRDIGFVYQLPATSDRTLHFLGGLDMLHYFILSLTIGKYVFSEILMTPYPIGVTEPQQATFLSIEEEMSRMGKAKSKITQWRSDTLTALCSSKSYQDEQKRQLLSIQNALGKDLSFWCGNSGYQRLKDRLHREIIDPSVRVHQEMKCSTRKYDLIRESDAQFKRSSSSEQYASHIVKEVKTWKTMTSDGTERVLQCLYPGIVVYDMEAEERSELLGPVMAVYKRASPQARRSATSSARSSFHAEISMKEPRDHGHHKIATNAPKRIGSSINAFVEGISRKSKDDRRSPEPSSSHPSRRASRDTSTKQVQYSSLSYGQTVSYSQSTQPTEDMPIPFAPSAYTRTVTGVPCEGATAEVVEPREMTYTSSPEEWSDYYHGRPSVPDGTYIERFDE</sequence>
<feature type="region of interest" description="Disordered" evidence="2">
    <location>
        <begin position="314"/>
        <end position="354"/>
    </location>
</feature>